<reference evidence="2" key="1">
    <citation type="submission" date="2016-10" db="EMBL/GenBank/DDBJ databases">
        <authorList>
            <person name="Jeantristanb JTB J.-T."/>
            <person name="Ricardo R."/>
        </authorList>
    </citation>
    <scope>NUCLEOTIDE SEQUENCE [LARGE SCALE GENOMIC DNA]</scope>
</reference>
<organism evidence="1 2">
    <name type="scientific">Microbotryum saponariae</name>
    <dbReference type="NCBI Taxonomy" id="289078"/>
    <lineage>
        <taxon>Eukaryota</taxon>
        <taxon>Fungi</taxon>
        <taxon>Dikarya</taxon>
        <taxon>Basidiomycota</taxon>
        <taxon>Pucciniomycotina</taxon>
        <taxon>Microbotryomycetes</taxon>
        <taxon>Microbotryales</taxon>
        <taxon>Microbotryaceae</taxon>
        <taxon>Microbotryum</taxon>
    </lineage>
</organism>
<keyword evidence="2" id="KW-1185">Reference proteome</keyword>
<gene>
    <name evidence="1" type="ORF">BZ3500_MVSOF-1268-A1-R1_CHR2-2G05157</name>
</gene>
<sequence length="144" mass="15744">MTPTFSVLSWTRSCSSNWPTLLTPEPTSAASRTSLVKTSTSCMLKSLRNVTMSSCTLTTIPVSSTFDPAMTLMWSPGVKRLRTLLAGTSTLASPRSRSACGAIVMTSFKTVSIVPYIPFWSPSMMSTWSPGRSLAPRRRRPCDR</sequence>
<evidence type="ECO:0000313" key="2">
    <source>
        <dbReference type="Proteomes" id="UP000249723"/>
    </source>
</evidence>
<proteinExistence type="predicted"/>
<accession>A0A2X0KNP6</accession>
<evidence type="ECO:0000313" key="1">
    <source>
        <dbReference type="EMBL" id="SCZ87691.1"/>
    </source>
</evidence>
<name>A0A2X0KNP6_9BASI</name>
<dbReference type="AlphaFoldDB" id="A0A2X0KNP6"/>
<protein>
    <submittedName>
        <fullName evidence="1">BZ3500_MvSof-1268-A1-R1_Chr2-2g05157 protein</fullName>
    </submittedName>
</protein>
<dbReference type="EMBL" id="FMWP01000010">
    <property type="protein sequence ID" value="SCZ87691.1"/>
    <property type="molecule type" value="Genomic_DNA"/>
</dbReference>
<dbReference type="Proteomes" id="UP000249723">
    <property type="component" value="Unassembled WGS sequence"/>
</dbReference>